<keyword evidence="3" id="KW-0158">Chromosome</keyword>
<dbReference type="SMART" id="SM00317">
    <property type="entry name" value="SET"/>
    <property type="match status" value="1"/>
</dbReference>
<protein>
    <recommendedName>
        <fullName evidence="8">SET domain-containing protein</fullName>
    </recommendedName>
</protein>
<dbReference type="GO" id="GO:0005694">
    <property type="term" value="C:chromosome"/>
    <property type="evidence" value="ECO:0007669"/>
    <property type="project" value="UniProtKB-SubCell"/>
</dbReference>
<accession>A0A7S4A6F2</accession>
<dbReference type="InterPro" id="IPR050777">
    <property type="entry name" value="SET2_Histone-Lys_MeTrsfase"/>
</dbReference>
<evidence type="ECO:0000259" key="8">
    <source>
        <dbReference type="PROSITE" id="PS50280"/>
    </source>
</evidence>
<proteinExistence type="predicted"/>
<dbReference type="GO" id="GO:0005634">
    <property type="term" value="C:nucleus"/>
    <property type="evidence" value="ECO:0007669"/>
    <property type="project" value="UniProtKB-SubCell"/>
</dbReference>
<dbReference type="Pfam" id="PF00856">
    <property type="entry name" value="SET"/>
    <property type="match status" value="1"/>
</dbReference>
<evidence type="ECO:0000313" key="9">
    <source>
        <dbReference type="EMBL" id="CAE0705282.1"/>
    </source>
</evidence>
<comment type="subcellular location">
    <subcellularLocation>
        <location evidence="2">Chromosome</location>
    </subcellularLocation>
    <subcellularLocation>
        <location evidence="1">Nucleus</location>
    </subcellularLocation>
</comment>
<evidence type="ECO:0000256" key="6">
    <source>
        <dbReference type="ARBA" id="ARBA00022691"/>
    </source>
</evidence>
<evidence type="ECO:0000256" key="7">
    <source>
        <dbReference type="ARBA" id="ARBA00023242"/>
    </source>
</evidence>
<dbReference type="Proteomes" id="UP000789595">
    <property type="component" value="Unassembled WGS sequence"/>
</dbReference>
<evidence type="ECO:0000256" key="4">
    <source>
        <dbReference type="ARBA" id="ARBA00022603"/>
    </source>
</evidence>
<reference evidence="10" key="2">
    <citation type="submission" date="2021-11" db="EMBL/GenBank/DDBJ databases">
        <authorList>
            <consortium name="Genoscope - CEA"/>
            <person name="William W."/>
        </authorList>
    </citation>
    <scope>NUCLEOTIDE SEQUENCE</scope>
</reference>
<keyword evidence="11" id="KW-1185">Reference proteome</keyword>
<evidence type="ECO:0000256" key="1">
    <source>
        <dbReference type="ARBA" id="ARBA00004123"/>
    </source>
</evidence>
<dbReference type="Gene3D" id="2.170.270.10">
    <property type="entry name" value="SET domain"/>
    <property type="match status" value="1"/>
</dbReference>
<evidence type="ECO:0000256" key="5">
    <source>
        <dbReference type="ARBA" id="ARBA00022679"/>
    </source>
</evidence>
<reference evidence="9" key="1">
    <citation type="submission" date="2021-01" db="EMBL/GenBank/DDBJ databases">
        <authorList>
            <person name="Corre E."/>
            <person name="Pelletier E."/>
            <person name="Niang G."/>
            <person name="Scheremetjew M."/>
            <person name="Finn R."/>
            <person name="Kale V."/>
            <person name="Holt S."/>
            <person name="Cochrane G."/>
            <person name="Meng A."/>
            <person name="Brown T."/>
            <person name="Cohen L."/>
        </authorList>
    </citation>
    <scope>NUCLEOTIDE SEQUENCE</scope>
    <source>
        <strain evidence="9">CCMP1756</strain>
    </source>
</reference>
<dbReference type="AlphaFoldDB" id="A0A7S4A6F2"/>
<feature type="domain" description="SET" evidence="8">
    <location>
        <begin position="83"/>
        <end position="202"/>
    </location>
</feature>
<dbReference type="OrthoDB" id="308383at2759"/>
<keyword evidence="5" id="KW-0808">Transferase</keyword>
<keyword evidence="6" id="KW-0949">S-adenosyl-L-methionine</keyword>
<dbReference type="EMBL" id="CAKKNE010000003">
    <property type="protein sequence ID" value="CAH0371178.1"/>
    <property type="molecule type" value="Genomic_DNA"/>
</dbReference>
<evidence type="ECO:0000256" key="2">
    <source>
        <dbReference type="ARBA" id="ARBA00004286"/>
    </source>
</evidence>
<sequence length="215" mass="23507">MRLGGPEPAIKAATRAGDDAFFLQARLACISVATVCFAAAAGLEGQKLGSPLVAALPGVAAAGALAYRARPALALTPPLGLDGDVEIREAPGKGEGLFASRRIKEGKFIMDYLGEEMSAEELDERYENLLEARYALELTGPLGLNPSYIDAVNPERSNLGRYINHCSRPTCRKVRQRFPDRRLRFFAARDIDPGEELTFDYGESYWIGRENELVE</sequence>
<organism evidence="9">
    <name type="scientific">Pelagomonas calceolata</name>
    <dbReference type="NCBI Taxonomy" id="35677"/>
    <lineage>
        <taxon>Eukaryota</taxon>
        <taxon>Sar</taxon>
        <taxon>Stramenopiles</taxon>
        <taxon>Ochrophyta</taxon>
        <taxon>Pelagophyceae</taxon>
        <taxon>Pelagomonadales</taxon>
        <taxon>Pelagomonadaceae</taxon>
        <taxon>Pelagomonas</taxon>
    </lineage>
</organism>
<name>A0A7S4A6F2_9STRA</name>
<dbReference type="GO" id="GO:0008168">
    <property type="term" value="F:methyltransferase activity"/>
    <property type="evidence" value="ECO:0007669"/>
    <property type="project" value="UniProtKB-KW"/>
</dbReference>
<keyword evidence="4" id="KW-0489">Methyltransferase</keyword>
<keyword evidence="7" id="KW-0539">Nucleus</keyword>
<dbReference type="PROSITE" id="PS50280">
    <property type="entry name" value="SET"/>
    <property type="match status" value="1"/>
</dbReference>
<evidence type="ECO:0000256" key="3">
    <source>
        <dbReference type="ARBA" id="ARBA00022454"/>
    </source>
</evidence>
<evidence type="ECO:0000313" key="11">
    <source>
        <dbReference type="Proteomes" id="UP000789595"/>
    </source>
</evidence>
<dbReference type="EMBL" id="HBIW01024025">
    <property type="protein sequence ID" value="CAE0705282.1"/>
    <property type="molecule type" value="Transcribed_RNA"/>
</dbReference>
<dbReference type="InterPro" id="IPR046341">
    <property type="entry name" value="SET_dom_sf"/>
</dbReference>
<dbReference type="PANTHER" id="PTHR22884">
    <property type="entry name" value="SET DOMAIN PROTEINS"/>
    <property type="match status" value="1"/>
</dbReference>
<gene>
    <name evidence="9" type="ORF">PCAL00307_LOCUS20730</name>
    <name evidence="10" type="ORF">PECAL_3P11080</name>
</gene>
<evidence type="ECO:0000313" key="10">
    <source>
        <dbReference type="EMBL" id="CAH0371178.1"/>
    </source>
</evidence>
<dbReference type="GO" id="GO:0032259">
    <property type="term" value="P:methylation"/>
    <property type="evidence" value="ECO:0007669"/>
    <property type="project" value="UniProtKB-KW"/>
</dbReference>
<dbReference type="InterPro" id="IPR001214">
    <property type="entry name" value="SET_dom"/>
</dbReference>
<dbReference type="SUPFAM" id="SSF82199">
    <property type="entry name" value="SET domain"/>
    <property type="match status" value="1"/>
</dbReference>